<comment type="caution">
    <text evidence="2">The sequence shown here is derived from an EMBL/GenBank/DDBJ whole genome shotgun (WGS) entry which is preliminary data.</text>
</comment>
<dbReference type="EMBL" id="JAVREI010000012">
    <property type="protein sequence ID" value="MDT0277397.1"/>
    <property type="molecule type" value="Genomic_DNA"/>
</dbReference>
<dbReference type="RefSeq" id="WP_311346201.1">
    <property type="nucleotide sequence ID" value="NZ_JAVREI010000012.1"/>
</dbReference>
<proteinExistence type="predicted"/>
<gene>
    <name evidence="2" type="ORF">RM425_15950</name>
</gene>
<reference evidence="3" key="1">
    <citation type="submission" date="2023-07" db="EMBL/GenBank/DDBJ databases">
        <title>30 novel species of actinomycetes from the DSMZ collection.</title>
        <authorList>
            <person name="Nouioui I."/>
        </authorList>
    </citation>
    <scope>NUCLEOTIDE SEQUENCE [LARGE SCALE GENOMIC DNA]</scope>
    <source>
        <strain evidence="3">DSM 46792</strain>
    </source>
</reference>
<keyword evidence="3" id="KW-1185">Reference proteome</keyword>
<feature type="region of interest" description="Disordered" evidence="1">
    <location>
        <begin position="62"/>
        <end position="96"/>
    </location>
</feature>
<name>A0ABU2KB32_9ACTN</name>
<evidence type="ECO:0000256" key="1">
    <source>
        <dbReference type="SAM" id="MobiDB-lite"/>
    </source>
</evidence>
<feature type="compositionally biased region" description="Polar residues" evidence="1">
    <location>
        <begin position="87"/>
        <end position="96"/>
    </location>
</feature>
<organism evidence="2 3">
    <name type="scientific">Blastococcus goldschmidtiae</name>
    <dbReference type="NCBI Taxonomy" id="3075546"/>
    <lineage>
        <taxon>Bacteria</taxon>
        <taxon>Bacillati</taxon>
        <taxon>Actinomycetota</taxon>
        <taxon>Actinomycetes</taxon>
        <taxon>Geodermatophilales</taxon>
        <taxon>Geodermatophilaceae</taxon>
        <taxon>Blastococcus</taxon>
    </lineage>
</organism>
<evidence type="ECO:0000313" key="3">
    <source>
        <dbReference type="Proteomes" id="UP001183222"/>
    </source>
</evidence>
<protein>
    <submittedName>
        <fullName evidence="2">Uncharacterized protein</fullName>
    </submittedName>
</protein>
<accession>A0ABU2KB32</accession>
<evidence type="ECO:0000313" key="2">
    <source>
        <dbReference type="EMBL" id="MDT0277397.1"/>
    </source>
</evidence>
<dbReference type="Proteomes" id="UP001183222">
    <property type="component" value="Unassembled WGS sequence"/>
</dbReference>
<sequence>MSRYRTTTAMPSAHLFGATSALRHQLERQITADDAEAVADWSTLRVVGPVETFGPHGTVQFEYRGSVEPRRRPSPLPNRTAHAGTARPTSPGRSST</sequence>